<dbReference type="AlphaFoldDB" id="A0A9P5N9W2"/>
<evidence type="ECO:0000313" key="2">
    <source>
        <dbReference type="EMBL" id="KAF8877236.1"/>
    </source>
</evidence>
<name>A0A9P5N9W2_GYMJU</name>
<dbReference type="EMBL" id="JADNYJ010000173">
    <property type="protein sequence ID" value="KAF8877236.1"/>
    <property type="molecule type" value="Genomic_DNA"/>
</dbReference>
<gene>
    <name evidence="2" type="ORF">CPB84DRAFT_1852726</name>
</gene>
<reference evidence="2" key="1">
    <citation type="submission" date="2020-11" db="EMBL/GenBank/DDBJ databases">
        <authorList>
            <consortium name="DOE Joint Genome Institute"/>
            <person name="Ahrendt S."/>
            <person name="Riley R."/>
            <person name="Andreopoulos W."/>
            <person name="LaButti K."/>
            <person name="Pangilinan J."/>
            <person name="Ruiz-duenas F.J."/>
            <person name="Barrasa J.M."/>
            <person name="Sanchez-Garcia M."/>
            <person name="Camarero S."/>
            <person name="Miyauchi S."/>
            <person name="Serrano A."/>
            <person name="Linde D."/>
            <person name="Babiker R."/>
            <person name="Drula E."/>
            <person name="Ayuso-Fernandez I."/>
            <person name="Pacheco R."/>
            <person name="Padilla G."/>
            <person name="Ferreira P."/>
            <person name="Barriuso J."/>
            <person name="Kellner H."/>
            <person name="Castanera R."/>
            <person name="Alfaro M."/>
            <person name="Ramirez L."/>
            <person name="Pisabarro A.G."/>
            <person name="Kuo A."/>
            <person name="Tritt A."/>
            <person name="Lipzen A."/>
            <person name="He G."/>
            <person name="Yan M."/>
            <person name="Ng V."/>
            <person name="Cullen D."/>
            <person name="Martin F."/>
            <person name="Rosso M.-N."/>
            <person name="Henrissat B."/>
            <person name="Hibbett D."/>
            <person name="Martinez A.T."/>
            <person name="Grigoriev I.V."/>
        </authorList>
    </citation>
    <scope>NUCLEOTIDE SEQUENCE</scope>
    <source>
        <strain evidence="2">AH 44721</strain>
    </source>
</reference>
<feature type="compositionally biased region" description="Polar residues" evidence="1">
    <location>
        <begin position="1"/>
        <end position="16"/>
    </location>
</feature>
<dbReference type="OrthoDB" id="9999611at2759"/>
<proteinExistence type="predicted"/>
<evidence type="ECO:0000256" key="1">
    <source>
        <dbReference type="SAM" id="MobiDB-lite"/>
    </source>
</evidence>
<feature type="region of interest" description="Disordered" evidence="1">
    <location>
        <begin position="1"/>
        <end position="109"/>
    </location>
</feature>
<accession>A0A9P5N9W2</accession>
<feature type="compositionally biased region" description="Polar residues" evidence="1">
    <location>
        <begin position="48"/>
        <end position="63"/>
    </location>
</feature>
<organism evidence="2 3">
    <name type="scientific">Gymnopilus junonius</name>
    <name type="common">Spectacular rustgill mushroom</name>
    <name type="synonym">Gymnopilus spectabilis subsp. junonius</name>
    <dbReference type="NCBI Taxonomy" id="109634"/>
    <lineage>
        <taxon>Eukaryota</taxon>
        <taxon>Fungi</taxon>
        <taxon>Dikarya</taxon>
        <taxon>Basidiomycota</taxon>
        <taxon>Agaricomycotina</taxon>
        <taxon>Agaricomycetes</taxon>
        <taxon>Agaricomycetidae</taxon>
        <taxon>Agaricales</taxon>
        <taxon>Agaricineae</taxon>
        <taxon>Hymenogastraceae</taxon>
        <taxon>Gymnopilus</taxon>
    </lineage>
</organism>
<keyword evidence="3" id="KW-1185">Reference proteome</keyword>
<feature type="compositionally biased region" description="Polar residues" evidence="1">
    <location>
        <begin position="88"/>
        <end position="108"/>
    </location>
</feature>
<dbReference type="Proteomes" id="UP000724874">
    <property type="component" value="Unassembled WGS sequence"/>
</dbReference>
<comment type="caution">
    <text evidence="2">The sequence shown here is derived from an EMBL/GenBank/DDBJ whole genome shotgun (WGS) entry which is preliminary data.</text>
</comment>
<evidence type="ECO:0000313" key="3">
    <source>
        <dbReference type="Proteomes" id="UP000724874"/>
    </source>
</evidence>
<protein>
    <submittedName>
        <fullName evidence="2">Uncharacterized protein</fullName>
    </submittedName>
</protein>
<sequence>MSTNSGKPSKVASQWHTAKGEVKEGIGRTFASLNLQQGGVAERPGSNDGYSNKPSPGSHTAGSGTLAGAKPFAGGPDYGTHEPVDIRSTGSTGEDGTSNVIDSRSTPGNAHLANDKFTAATGPGPGTGTVNTGTAAAYNEFEPTGTSTLDKGSPVQVPRGETHLQAHNAREGLDHATAFLLVVTWNWKIICAY</sequence>